<feature type="domain" description="CusB-like barrel-sandwich hybrid" evidence="5">
    <location>
        <begin position="86"/>
        <end position="273"/>
    </location>
</feature>
<comment type="subcellular location">
    <subcellularLocation>
        <location evidence="1">Cell envelope</location>
    </subcellularLocation>
</comment>
<dbReference type="InterPro" id="IPR006143">
    <property type="entry name" value="RND_pump_MFP"/>
</dbReference>
<comment type="caution">
    <text evidence="6">The sequence shown here is derived from an EMBL/GenBank/DDBJ whole genome shotgun (WGS) entry which is preliminary data.</text>
</comment>
<dbReference type="Gene3D" id="2.40.50.100">
    <property type="match status" value="1"/>
</dbReference>
<keyword evidence="3 4" id="KW-0175">Coiled coil</keyword>
<name>A0ABV0GK11_9BURK</name>
<evidence type="ECO:0000256" key="3">
    <source>
        <dbReference type="ARBA" id="ARBA00023054"/>
    </source>
</evidence>
<evidence type="ECO:0000313" key="6">
    <source>
        <dbReference type="EMBL" id="MEO3715403.1"/>
    </source>
</evidence>
<dbReference type="Pfam" id="PF25919">
    <property type="entry name" value="BSH_CusB"/>
    <property type="match status" value="1"/>
</dbReference>
<dbReference type="RefSeq" id="WP_347612824.1">
    <property type="nucleotide sequence ID" value="NZ_JBDPZC010000013.1"/>
</dbReference>
<dbReference type="SUPFAM" id="SSF51230">
    <property type="entry name" value="Single hybrid motif"/>
    <property type="match status" value="1"/>
</dbReference>
<gene>
    <name evidence="6" type="ORF">ABDJ40_21745</name>
</gene>
<evidence type="ECO:0000256" key="1">
    <source>
        <dbReference type="ARBA" id="ARBA00004196"/>
    </source>
</evidence>
<keyword evidence="7" id="KW-1185">Reference proteome</keyword>
<evidence type="ECO:0000256" key="4">
    <source>
        <dbReference type="SAM" id="Coils"/>
    </source>
</evidence>
<dbReference type="Proteomes" id="UP001462640">
    <property type="component" value="Unassembled WGS sequence"/>
</dbReference>
<dbReference type="NCBIfam" id="TIGR01730">
    <property type="entry name" value="RND_mfp"/>
    <property type="match status" value="1"/>
</dbReference>
<evidence type="ECO:0000313" key="7">
    <source>
        <dbReference type="Proteomes" id="UP001462640"/>
    </source>
</evidence>
<dbReference type="Gene3D" id="1.10.287.470">
    <property type="entry name" value="Helix hairpin bin"/>
    <property type="match status" value="1"/>
</dbReference>
<dbReference type="Gene3D" id="2.40.30.170">
    <property type="match status" value="1"/>
</dbReference>
<dbReference type="InterPro" id="IPR011053">
    <property type="entry name" value="Single_hybrid_motif"/>
</dbReference>
<evidence type="ECO:0000256" key="2">
    <source>
        <dbReference type="ARBA" id="ARBA00009477"/>
    </source>
</evidence>
<organism evidence="6 7">
    <name type="scientific">Roseateles flavus</name>
    <dbReference type="NCBI Taxonomy" id="3149041"/>
    <lineage>
        <taxon>Bacteria</taxon>
        <taxon>Pseudomonadati</taxon>
        <taxon>Pseudomonadota</taxon>
        <taxon>Betaproteobacteria</taxon>
        <taxon>Burkholderiales</taxon>
        <taxon>Sphaerotilaceae</taxon>
        <taxon>Roseateles</taxon>
    </lineage>
</organism>
<protein>
    <submittedName>
        <fullName evidence="6">Efflux RND transporter periplasmic adaptor subunit</fullName>
    </submittedName>
</protein>
<dbReference type="InterPro" id="IPR058790">
    <property type="entry name" value="BSH_CusB"/>
</dbReference>
<dbReference type="EMBL" id="JBDPZC010000013">
    <property type="protein sequence ID" value="MEO3715403.1"/>
    <property type="molecule type" value="Genomic_DNA"/>
</dbReference>
<reference evidence="6 7" key="1">
    <citation type="submission" date="2024-05" db="EMBL/GenBank/DDBJ databases">
        <title>Roseateles sp. 2.12 16S ribosomal RNA gene Genome sequencing and assembly.</title>
        <authorList>
            <person name="Woo H."/>
        </authorList>
    </citation>
    <scope>NUCLEOTIDE SEQUENCE [LARGE SCALE GENOMIC DNA]</scope>
    <source>
        <strain evidence="6 7">2.12</strain>
    </source>
</reference>
<dbReference type="Gene3D" id="2.40.420.20">
    <property type="match status" value="1"/>
</dbReference>
<sequence>MTVPPPLHLQALSGAGMDRALPPGRWKRWRRAGWLLLPACAALAWALAPEGLRVPAEGLQLATVQRGPFRDDIALRAQVQPQHQLMIDATEGGRVEAVLVRDGQAVRAGQPLVQLSSPQREQEVLARTAEVAQQLANLSTLRAAQAGAQAQWRRELAQRRHELTLAGEEAERQQALAAQGFVSPLAERNARRQAELQRQLLQQAEQDSQAELQVRAQTVSEMERAVQGLSAGLALVRQAAERLTVRAPADGQLSGFSLQPGSVIRAGERLGRIDDLRSWLLSAEVDEFYDARIQPGLTGQLLQGGKTWPLLLRERQATVQQGRFKVELAFAGDAPEGLRPGQGFELSLRLGAPAQALWLPTGAYLADGGGARVYVLDPDGRHARHRPVQLGRRSSAQVEVLGGLRAGEQVLVGPTAAYEGHAVLRLAGPATGGTPQPLH</sequence>
<proteinExistence type="inferred from homology"/>
<accession>A0ABV0GK11</accession>
<dbReference type="PANTHER" id="PTHR32347">
    <property type="entry name" value="EFFLUX SYSTEM COMPONENT YKNX-RELATED"/>
    <property type="match status" value="1"/>
</dbReference>
<dbReference type="PANTHER" id="PTHR32347:SF23">
    <property type="entry name" value="BLL5650 PROTEIN"/>
    <property type="match status" value="1"/>
</dbReference>
<dbReference type="PRINTS" id="PR01490">
    <property type="entry name" value="RTXTOXIND"/>
</dbReference>
<comment type="similarity">
    <text evidence="2">Belongs to the membrane fusion protein (MFP) (TC 8.A.1) family.</text>
</comment>
<dbReference type="InterPro" id="IPR050465">
    <property type="entry name" value="UPF0194_transport"/>
</dbReference>
<feature type="coiled-coil region" evidence="4">
    <location>
        <begin position="153"/>
        <end position="211"/>
    </location>
</feature>
<evidence type="ECO:0000259" key="5">
    <source>
        <dbReference type="Pfam" id="PF25919"/>
    </source>
</evidence>